<dbReference type="SMART" id="SM00862">
    <property type="entry name" value="Trans_reg_C"/>
    <property type="match status" value="1"/>
</dbReference>
<reference evidence="11 12" key="1">
    <citation type="submission" date="2016-05" db="EMBL/GenBank/DDBJ databases">
        <title>Paenibacillus oryzae. sp. nov., isolated from the rice root.</title>
        <authorList>
            <person name="Zhang J."/>
            <person name="Zhang X."/>
        </authorList>
    </citation>
    <scope>NUCLEOTIDE SEQUENCE [LARGE SCALE GENOMIC DNA]</scope>
    <source>
        <strain evidence="11 12">1DrF-4</strain>
    </source>
</reference>
<dbReference type="InterPro" id="IPR039420">
    <property type="entry name" value="WalR-like"/>
</dbReference>
<keyword evidence="6" id="KW-0804">Transcription</keyword>
<keyword evidence="3" id="KW-0902">Two-component regulatory system</keyword>
<keyword evidence="12" id="KW-1185">Reference proteome</keyword>
<evidence type="ECO:0000259" key="9">
    <source>
        <dbReference type="PROSITE" id="PS50110"/>
    </source>
</evidence>
<dbReference type="InterPro" id="IPR001867">
    <property type="entry name" value="OmpR/PhoB-type_DNA-bd"/>
</dbReference>
<dbReference type="GO" id="GO:0032993">
    <property type="term" value="C:protein-DNA complex"/>
    <property type="evidence" value="ECO:0007669"/>
    <property type="project" value="TreeGrafter"/>
</dbReference>
<dbReference type="InterPro" id="IPR036388">
    <property type="entry name" value="WH-like_DNA-bd_sf"/>
</dbReference>
<keyword evidence="2 7" id="KW-0597">Phosphoprotein</keyword>
<dbReference type="PANTHER" id="PTHR48111:SF52">
    <property type="entry name" value="TRANSCRIPTIONAL REGULATORY PROTEIN YVRH"/>
    <property type="match status" value="1"/>
</dbReference>
<dbReference type="GO" id="GO:0000976">
    <property type="term" value="F:transcription cis-regulatory region binding"/>
    <property type="evidence" value="ECO:0007669"/>
    <property type="project" value="TreeGrafter"/>
</dbReference>
<dbReference type="GO" id="GO:0000156">
    <property type="term" value="F:phosphorelay response regulator activity"/>
    <property type="evidence" value="ECO:0007669"/>
    <property type="project" value="TreeGrafter"/>
</dbReference>
<feature type="domain" description="Response regulatory" evidence="9">
    <location>
        <begin position="5"/>
        <end position="119"/>
    </location>
</feature>
<dbReference type="InterPro" id="IPR011006">
    <property type="entry name" value="CheY-like_superfamily"/>
</dbReference>
<dbReference type="Gene3D" id="3.40.50.2300">
    <property type="match status" value="1"/>
</dbReference>
<gene>
    <name evidence="11" type="ORF">A7K91_17870</name>
</gene>
<protein>
    <submittedName>
        <fullName evidence="11">DNA-binding response regulator</fullName>
    </submittedName>
</protein>
<dbReference type="Pfam" id="PF00486">
    <property type="entry name" value="Trans_reg_C"/>
    <property type="match status" value="1"/>
</dbReference>
<accession>A0A1A5YDR8</accession>
<dbReference type="SMART" id="SM00448">
    <property type="entry name" value="REC"/>
    <property type="match status" value="1"/>
</dbReference>
<dbReference type="FunFam" id="1.10.10.10:FF:000018">
    <property type="entry name" value="DNA-binding response regulator ResD"/>
    <property type="match status" value="1"/>
</dbReference>
<name>A0A1A5YDR8_9BACL</name>
<evidence type="ECO:0000313" key="12">
    <source>
        <dbReference type="Proteomes" id="UP000092024"/>
    </source>
</evidence>
<evidence type="ECO:0000256" key="5">
    <source>
        <dbReference type="ARBA" id="ARBA00023125"/>
    </source>
</evidence>
<dbReference type="PANTHER" id="PTHR48111">
    <property type="entry name" value="REGULATOR OF RPOS"/>
    <property type="match status" value="1"/>
</dbReference>
<dbReference type="PROSITE" id="PS51755">
    <property type="entry name" value="OMPR_PHOB"/>
    <property type="match status" value="1"/>
</dbReference>
<evidence type="ECO:0000259" key="10">
    <source>
        <dbReference type="PROSITE" id="PS51755"/>
    </source>
</evidence>
<comment type="subcellular location">
    <subcellularLocation>
        <location evidence="1">Cytoplasm</location>
    </subcellularLocation>
</comment>
<dbReference type="PROSITE" id="PS50110">
    <property type="entry name" value="RESPONSE_REGULATORY"/>
    <property type="match status" value="1"/>
</dbReference>
<dbReference type="Gene3D" id="6.10.250.690">
    <property type="match status" value="1"/>
</dbReference>
<dbReference type="Proteomes" id="UP000092024">
    <property type="component" value="Unassembled WGS sequence"/>
</dbReference>
<dbReference type="AlphaFoldDB" id="A0A1A5YDR8"/>
<dbReference type="STRING" id="1844972.A7K91_17870"/>
<sequence length="254" mass="28349">MLHRRILIVEDEQAIAEMVKLLLVRDGFQYVFSAATAAEAFSLIEANGADIILLDVMLPDGSGFELCDRLRRYGEPHIIFMTARVSDLDVLTGFAVGGDDYITKPFNPLEVVARIKARLRRMEEGWSEAGGKLRSVAPSSSLKQQEQTDVKGNKGIYTYSRFTLDEAAGELIVEGVPVACPAQEFLLLLHLCKHPGIVFTKSQLYEAVWGMNGMGDDNTVMVHIRRIREKIEHDPGKPVFLLTIRGLGYKLIKE</sequence>
<evidence type="ECO:0000256" key="6">
    <source>
        <dbReference type="ARBA" id="ARBA00023163"/>
    </source>
</evidence>
<keyword evidence="4" id="KW-0805">Transcription regulation</keyword>
<evidence type="ECO:0000256" key="4">
    <source>
        <dbReference type="ARBA" id="ARBA00023015"/>
    </source>
</evidence>
<comment type="caution">
    <text evidence="11">The sequence shown here is derived from an EMBL/GenBank/DDBJ whole genome shotgun (WGS) entry which is preliminary data.</text>
</comment>
<evidence type="ECO:0000256" key="7">
    <source>
        <dbReference type="PROSITE-ProRule" id="PRU00169"/>
    </source>
</evidence>
<dbReference type="Pfam" id="PF00072">
    <property type="entry name" value="Response_reg"/>
    <property type="match status" value="1"/>
</dbReference>
<evidence type="ECO:0000313" key="11">
    <source>
        <dbReference type="EMBL" id="OBR63781.1"/>
    </source>
</evidence>
<dbReference type="InterPro" id="IPR001789">
    <property type="entry name" value="Sig_transdc_resp-reg_receiver"/>
</dbReference>
<feature type="domain" description="OmpR/PhoB-type" evidence="10">
    <location>
        <begin position="154"/>
        <end position="253"/>
    </location>
</feature>
<dbReference type="SUPFAM" id="SSF46894">
    <property type="entry name" value="C-terminal effector domain of the bipartite response regulators"/>
    <property type="match status" value="1"/>
</dbReference>
<dbReference type="RefSeq" id="WP_068685730.1">
    <property type="nucleotide sequence ID" value="NZ_LYPA01000069.1"/>
</dbReference>
<feature type="DNA-binding region" description="OmpR/PhoB-type" evidence="8">
    <location>
        <begin position="154"/>
        <end position="253"/>
    </location>
</feature>
<dbReference type="CDD" id="cd00383">
    <property type="entry name" value="trans_reg_C"/>
    <property type="match status" value="1"/>
</dbReference>
<evidence type="ECO:0000256" key="8">
    <source>
        <dbReference type="PROSITE-ProRule" id="PRU01091"/>
    </source>
</evidence>
<dbReference type="InterPro" id="IPR016032">
    <property type="entry name" value="Sig_transdc_resp-reg_C-effctor"/>
</dbReference>
<evidence type="ECO:0000256" key="3">
    <source>
        <dbReference type="ARBA" id="ARBA00023012"/>
    </source>
</evidence>
<keyword evidence="5 8" id="KW-0238">DNA-binding</keyword>
<organism evidence="11 12">
    <name type="scientific">Paenibacillus oryzae</name>
    <dbReference type="NCBI Taxonomy" id="1844972"/>
    <lineage>
        <taxon>Bacteria</taxon>
        <taxon>Bacillati</taxon>
        <taxon>Bacillota</taxon>
        <taxon>Bacilli</taxon>
        <taxon>Bacillales</taxon>
        <taxon>Paenibacillaceae</taxon>
        <taxon>Paenibacillus</taxon>
    </lineage>
</organism>
<evidence type="ECO:0000256" key="2">
    <source>
        <dbReference type="ARBA" id="ARBA00022553"/>
    </source>
</evidence>
<dbReference type="GO" id="GO:0006355">
    <property type="term" value="P:regulation of DNA-templated transcription"/>
    <property type="evidence" value="ECO:0007669"/>
    <property type="project" value="InterPro"/>
</dbReference>
<evidence type="ECO:0000256" key="1">
    <source>
        <dbReference type="ARBA" id="ARBA00004496"/>
    </source>
</evidence>
<proteinExistence type="predicted"/>
<dbReference type="OrthoDB" id="9790442at2"/>
<feature type="modified residue" description="4-aspartylphosphate" evidence="7">
    <location>
        <position position="55"/>
    </location>
</feature>
<dbReference type="EMBL" id="LYPA01000069">
    <property type="protein sequence ID" value="OBR63781.1"/>
    <property type="molecule type" value="Genomic_DNA"/>
</dbReference>
<dbReference type="GO" id="GO:0005829">
    <property type="term" value="C:cytosol"/>
    <property type="evidence" value="ECO:0007669"/>
    <property type="project" value="TreeGrafter"/>
</dbReference>
<dbReference type="Gene3D" id="1.10.10.10">
    <property type="entry name" value="Winged helix-like DNA-binding domain superfamily/Winged helix DNA-binding domain"/>
    <property type="match status" value="1"/>
</dbReference>
<dbReference type="SUPFAM" id="SSF52172">
    <property type="entry name" value="CheY-like"/>
    <property type="match status" value="1"/>
</dbReference>